<keyword evidence="7 8" id="KW-0275">Fatty acid biosynthesis</keyword>
<sequence length="118" mass="12973">MITGTGIDLIELDRIEKSGTRLAVRILTKQEFVRYNELKGRRQVEYLAGRFAVKEAYAKAKGCGIGASLSFQDIETEYEAGGRPTLKAPGAEETVHVSISHSRMFACAHVVIEKGSSR</sequence>
<comment type="catalytic activity">
    <reaction evidence="8">
        <text>apo-[ACP] + CoA = holo-[ACP] + adenosine 3',5'-bisphosphate + H(+)</text>
        <dbReference type="Rhea" id="RHEA:12068"/>
        <dbReference type="Rhea" id="RHEA-COMP:9685"/>
        <dbReference type="Rhea" id="RHEA-COMP:9690"/>
        <dbReference type="ChEBI" id="CHEBI:15378"/>
        <dbReference type="ChEBI" id="CHEBI:29999"/>
        <dbReference type="ChEBI" id="CHEBI:57287"/>
        <dbReference type="ChEBI" id="CHEBI:58343"/>
        <dbReference type="ChEBI" id="CHEBI:64479"/>
        <dbReference type="EC" id="2.7.8.7"/>
    </reaction>
</comment>
<dbReference type="GO" id="GO:0008897">
    <property type="term" value="F:holo-[acyl-carrier-protein] synthase activity"/>
    <property type="evidence" value="ECO:0007669"/>
    <property type="project" value="UniProtKB-UniRule"/>
</dbReference>
<keyword evidence="8" id="KW-0963">Cytoplasm</keyword>
<dbReference type="EC" id="2.7.8.7" evidence="8"/>
<organism evidence="10 11">
    <name type="scientific">Alkalicoccus luteus</name>
    <dbReference type="NCBI Taxonomy" id="1237094"/>
    <lineage>
        <taxon>Bacteria</taxon>
        <taxon>Bacillati</taxon>
        <taxon>Bacillota</taxon>
        <taxon>Bacilli</taxon>
        <taxon>Bacillales</taxon>
        <taxon>Bacillaceae</taxon>
        <taxon>Alkalicoccus</taxon>
    </lineage>
</organism>
<evidence type="ECO:0000256" key="7">
    <source>
        <dbReference type="ARBA" id="ARBA00023160"/>
    </source>
</evidence>
<dbReference type="AlphaFoldDB" id="A0A969Q037"/>
<dbReference type="InterPro" id="IPR037143">
    <property type="entry name" value="4-PPantetheinyl_Trfase_dom_sf"/>
</dbReference>
<evidence type="ECO:0000313" key="11">
    <source>
        <dbReference type="Proteomes" id="UP000752012"/>
    </source>
</evidence>
<evidence type="ECO:0000256" key="1">
    <source>
        <dbReference type="ARBA" id="ARBA00022516"/>
    </source>
</evidence>
<gene>
    <name evidence="8 10" type="primary">acpS</name>
    <name evidence="10" type="ORF">HCN83_14130</name>
</gene>
<dbReference type="Pfam" id="PF01648">
    <property type="entry name" value="ACPS"/>
    <property type="match status" value="1"/>
</dbReference>
<accession>A0A969Q037</accession>
<evidence type="ECO:0000256" key="6">
    <source>
        <dbReference type="ARBA" id="ARBA00023098"/>
    </source>
</evidence>
<feature type="binding site" evidence="8">
    <location>
        <position position="8"/>
    </location>
    <ligand>
        <name>Mg(2+)</name>
        <dbReference type="ChEBI" id="CHEBI:18420"/>
    </ligand>
</feature>
<dbReference type="RefSeq" id="WP_168008447.1">
    <property type="nucleotide sequence ID" value="NZ_JAATHJ010000028.1"/>
</dbReference>
<keyword evidence="6 8" id="KW-0443">Lipid metabolism</keyword>
<evidence type="ECO:0000256" key="8">
    <source>
        <dbReference type="HAMAP-Rule" id="MF_00101"/>
    </source>
</evidence>
<dbReference type="SUPFAM" id="SSF56214">
    <property type="entry name" value="4'-phosphopantetheinyl transferase"/>
    <property type="match status" value="1"/>
</dbReference>
<evidence type="ECO:0000256" key="4">
    <source>
        <dbReference type="ARBA" id="ARBA00022832"/>
    </source>
</evidence>
<comment type="subcellular location">
    <subcellularLocation>
        <location evidence="8">Cytoplasm</location>
    </subcellularLocation>
</comment>
<dbReference type="GO" id="GO:0006633">
    <property type="term" value="P:fatty acid biosynthetic process"/>
    <property type="evidence" value="ECO:0007669"/>
    <property type="project" value="UniProtKB-UniRule"/>
</dbReference>
<keyword evidence="1 8" id="KW-0444">Lipid biosynthesis</keyword>
<reference evidence="10 11" key="1">
    <citation type="submission" date="2020-03" db="EMBL/GenBank/DDBJ databases">
        <title>Assessment of the enzymatic potential of alkaline-tolerant lipase obtained from Bacillus luteus H11 (technogenic soil) for the bioremediation of saline soils contaminated with petroleum substances.</title>
        <authorList>
            <person name="Kalwasinska A."/>
        </authorList>
    </citation>
    <scope>NUCLEOTIDE SEQUENCE [LARGE SCALE GENOMIC DNA]</scope>
    <source>
        <strain evidence="10 11">H11</strain>
    </source>
</reference>
<evidence type="ECO:0000256" key="3">
    <source>
        <dbReference type="ARBA" id="ARBA00022723"/>
    </source>
</evidence>
<dbReference type="InterPro" id="IPR002582">
    <property type="entry name" value="ACPS"/>
</dbReference>
<dbReference type="InterPro" id="IPR004568">
    <property type="entry name" value="Ppantetheine-prot_Trfase_dom"/>
</dbReference>
<protein>
    <recommendedName>
        <fullName evidence="8">Holo-[acyl-carrier-protein] synthase</fullName>
        <shortName evidence="8">Holo-ACP synthase</shortName>
        <ecNumber evidence="8">2.7.8.7</ecNumber>
    </recommendedName>
    <alternativeName>
        <fullName evidence="8">4'-phosphopantetheinyl transferase AcpS</fullName>
    </alternativeName>
</protein>
<comment type="similarity">
    <text evidence="8">Belongs to the P-Pant transferase superfamily. AcpS family.</text>
</comment>
<keyword evidence="5 8" id="KW-0460">Magnesium</keyword>
<feature type="binding site" evidence="8">
    <location>
        <position position="55"/>
    </location>
    <ligand>
        <name>Mg(2+)</name>
        <dbReference type="ChEBI" id="CHEBI:18420"/>
    </ligand>
</feature>
<evidence type="ECO:0000259" key="9">
    <source>
        <dbReference type="Pfam" id="PF01648"/>
    </source>
</evidence>
<feature type="domain" description="4'-phosphopantetheinyl transferase" evidence="9">
    <location>
        <begin position="5"/>
        <end position="102"/>
    </location>
</feature>
<keyword evidence="2 8" id="KW-0808">Transferase</keyword>
<dbReference type="GO" id="GO:0000287">
    <property type="term" value="F:magnesium ion binding"/>
    <property type="evidence" value="ECO:0007669"/>
    <property type="project" value="UniProtKB-UniRule"/>
</dbReference>
<dbReference type="Proteomes" id="UP000752012">
    <property type="component" value="Unassembled WGS sequence"/>
</dbReference>
<keyword evidence="11" id="KW-1185">Reference proteome</keyword>
<name>A0A969Q037_9BACI</name>
<dbReference type="NCBIfam" id="TIGR00516">
    <property type="entry name" value="acpS"/>
    <property type="match status" value="1"/>
</dbReference>
<dbReference type="EMBL" id="JAATHJ010000028">
    <property type="protein sequence ID" value="NJP38702.1"/>
    <property type="molecule type" value="Genomic_DNA"/>
</dbReference>
<dbReference type="NCBIfam" id="TIGR00556">
    <property type="entry name" value="pantethn_trn"/>
    <property type="match status" value="1"/>
</dbReference>
<dbReference type="HAMAP" id="MF_00101">
    <property type="entry name" value="AcpS"/>
    <property type="match status" value="1"/>
</dbReference>
<comment type="caution">
    <text evidence="10">The sequence shown here is derived from an EMBL/GenBank/DDBJ whole genome shotgun (WGS) entry which is preliminary data.</text>
</comment>
<dbReference type="InterPro" id="IPR008278">
    <property type="entry name" value="4-PPantetheinyl_Trfase_dom"/>
</dbReference>
<dbReference type="GO" id="GO:0005737">
    <property type="term" value="C:cytoplasm"/>
    <property type="evidence" value="ECO:0007669"/>
    <property type="project" value="UniProtKB-SubCell"/>
</dbReference>
<dbReference type="Gene3D" id="3.90.470.20">
    <property type="entry name" value="4'-phosphopantetheinyl transferase domain"/>
    <property type="match status" value="1"/>
</dbReference>
<evidence type="ECO:0000256" key="5">
    <source>
        <dbReference type="ARBA" id="ARBA00022842"/>
    </source>
</evidence>
<proteinExistence type="inferred from homology"/>
<comment type="cofactor">
    <cofactor evidence="8">
        <name>Mg(2+)</name>
        <dbReference type="ChEBI" id="CHEBI:18420"/>
    </cofactor>
</comment>
<comment type="function">
    <text evidence="8">Transfers the 4'-phosphopantetheine moiety from coenzyme A to a Ser of acyl-carrier-protein.</text>
</comment>
<keyword evidence="3 8" id="KW-0479">Metal-binding</keyword>
<evidence type="ECO:0000313" key="10">
    <source>
        <dbReference type="EMBL" id="NJP38702.1"/>
    </source>
</evidence>
<keyword evidence="4 8" id="KW-0276">Fatty acid metabolism</keyword>
<evidence type="ECO:0000256" key="2">
    <source>
        <dbReference type="ARBA" id="ARBA00022679"/>
    </source>
</evidence>